<accession>A0A914Y2U9</accession>
<evidence type="ECO:0000313" key="4">
    <source>
        <dbReference type="WBParaSite" id="PSU_v2.g13104.t1"/>
    </source>
</evidence>
<feature type="compositionally biased region" description="Basic and acidic residues" evidence="1">
    <location>
        <begin position="318"/>
        <end position="331"/>
    </location>
</feature>
<keyword evidence="2" id="KW-0812">Transmembrane</keyword>
<protein>
    <submittedName>
        <fullName evidence="4">Uncharacterized protein</fullName>
    </submittedName>
</protein>
<evidence type="ECO:0000313" key="3">
    <source>
        <dbReference type="Proteomes" id="UP000887577"/>
    </source>
</evidence>
<dbReference type="Proteomes" id="UP000887577">
    <property type="component" value="Unplaced"/>
</dbReference>
<dbReference type="AlphaFoldDB" id="A0A914Y2U9"/>
<keyword evidence="2" id="KW-0472">Membrane</keyword>
<feature type="transmembrane region" description="Helical" evidence="2">
    <location>
        <begin position="148"/>
        <end position="173"/>
    </location>
</feature>
<feature type="compositionally biased region" description="Basic and acidic residues" evidence="1">
    <location>
        <begin position="230"/>
        <end position="242"/>
    </location>
</feature>
<feature type="region of interest" description="Disordered" evidence="1">
    <location>
        <begin position="205"/>
        <end position="331"/>
    </location>
</feature>
<sequence length="331" mass="36508">MADKLATDMDSKSVIPWGNNDVKLVASGFVELVISNGRLVVETNIETCNGMVLFCYNSSKTSLDCKTLCPHLSGFCGFQLIGTDNNVTFTKSTRERSELKECSKLIEMKYSSLITKNAKEYIPATSTTSSTSVSKTVSDSTSEAGFPWYIWVLIVFIIITTIAAVIGICVCIFPTTCLPMCKRNPKPPAPVEPVVGTKVEEIKTVTKEEKSKAEKPKSKAEKLPTPAAPKPKDDVPKLKDAKPAVAPTKPKEASKPAKKTPKKEVEKERKKSKTKTPSTETYSPPFCLLPFPAQPFEPEPEKSKMSSTVHPNKKWRGRFADSLELEAERRK</sequence>
<keyword evidence="3" id="KW-1185">Reference proteome</keyword>
<name>A0A914Y2U9_9BILA</name>
<dbReference type="WBParaSite" id="PSU_v2.g13104.t1">
    <property type="protein sequence ID" value="PSU_v2.g13104.t1"/>
    <property type="gene ID" value="PSU_v2.g13104"/>
</dbReference>
<evidence type="ECO:0000256" key="2">
    <source>
        <dbReference type="SAM" id="Phobius"/>
    </source>
</evidence>
<reference evidence="4" key="1">
    <citation type="submission" date="2022-11" db="UniProtKB">
        <authorList>
            <consortium name="WormBaseParasite"/>
        </authorList>
    </citation>
    <scope>IDENTIFICATION</scope>
</reference>
<evidence type="ECO:0000256" key="1">
    <source>
        <dbReference type="SAM" id="MobiDB-lite"/>
    </source>
</evidence>
<proteinExistence type="predicted"/>
<feature type="compositionally biased region" description="Basic and acidic residues" evidence="1">
    <location>
        <begin position="205"/>
        <end position="222"/>
    </location>
</feature>
<organism evidence="3 4">
    <name type="scientific">Panagrolaimus superbus</name>
    <dbReference type="NCBI Taxonomy" id="310955"/>
    <lineage>
        <taxon>Eukaryota</taxon>
        <taxon>Metazoa</taxon>
        <taxon>Ecdysozoa</taxon>
        <taxon>Nematoda</taxon>
        <taxon>Chromadorea</taxon>
        <taxon>Rhabditida</taxon>
        <taxon>Tylenchina</taxon>
        <taxon>Panagrolaimomorpha</taxon>
        <taxon>Panagrolaimoidea</taxon>
        <taxon>Panagrolaimidae</taxon>
        <taxon>Panagrolaimus</taxon>
    </lineage>
</organism>
<keyword evidence="2" id="KW-1133">Transmembrane helix</keyword>